<proteinExistence type="predicted"/>
<dbReference type="GO" id="GO:0003700">
    <property type="term" value="F:DNA-binding transcription factor activity"/>
    <property type="evidence" value="ECO:0007669"/>
    <property type="project" value="InterPro"/>
</dbReference>
<reference evidence="9" key="1">
    <citation type="journal article" date="2021" name="bioRxiv">
        <title>Whole Genome Assembly and Annotation of Northern Wild Rice, Zizania palustris L., Supports a Whole Genome Duplication in the Zizania Genus.</title>
        <authorList>
            <person name="Haas M."/>
            <person name="Kono T."/>
            <person name="Macchietto M."/>
            <person name="Millas R."/>
            <person name="McGilp L."/>
            <person name="Shao M."/>
            <person name="Duquette J."/>
            <person name="Hirsch C.N."/>
            <person name="Kimball J."/>
        </authorList>
    </citation>
    <scope>NUCLEOTIDE SEQUENCE</scope>
    <source>
        <tissue evidence="9">Fresh leaf tissue</tissue>
    </source>
</reference>
<dbReference type="OrthoDB" id="778167at2759"/>
<keyword evidence="3" id="KW-0346">Stress response</keyword>
<evidence type="ECO:0000256" key="5">
    <source>
        <dbReference type="ARBA" id="ARBA00023163"/>
    </source>
</evidence>
<evidence type="ECO:0000256" key="7">
    <source>
        <dbReference type="SAM" id="MobiDB-lite"/>
    </source>
</evidence>
<feature type="compositionally biased region" description="Low complexity" evidence="7">
    <location>
        <begin position="8"/>
        <end position="21"/>
    </location>
</feature>
<dbReference type="PANTHER" id="PTHR31839:SF31">
    <property type="entry name" value="DEHYDRATION-RESPONSIVE ELEMENT-BINDING PROTEIN 1H"/>
    <property type="match status" value="1"/>
</dbReference>
<dbReference type="PANTHER" id="PTHR31839">
    <property type="entry name" value="DEHYDRATION-RESPONSIVE ELEMENT-BINDING PROTEIN 1D"/>
    <property type="match status" value="1"/>
</dbReference>
<feature type="compositionally biased region" description="Low complexity" evidence="7">
    <location>
        <begin position="134"/>
        <end position="147"/>
    </location>
</feature>
<keyword evidence="10" id="KW-1185">Reference proteome</keyword>
<feature type="region of interest" description="Disordered" evidence="7">
    <location>
        <begin position="134"/>
        <end position="166"/>
    </location>
</feature>
<keyword evidence="5" id="KW-0804">Transcription</keyword>
<feature type="domain" description="AP2/ERF" evidence="8">
    <location>
        <begin position="30"/>
        <end position="95"/>
    </location>
</feature>
<dbReference type="AlphaFoldDB" id="A0A8J5V802"/>
<dbReference type="InterPro" id="IPR001471">
    <property type="entry name" value="AP2/ERF_dom"/>
</dbReference>
<accession>A0A8J5V802</accession>
<evidence type="ECO:0000259" key="8">
    <source>
        <dbReference type="PROSITE" id="PS51032"/>
    </source>
</evidence>
<dbReference type="PROSITE" id="PS51032">
    <property type="entry name" value="AP2_ERF"/>
    <property type="match status" value="1"/>
</dbReference>
<feature type="region of interest" description="Disordered" evidence="7">
    <location>
        <begin position="1"/>
        <end position="52"/>
    </location>
</feature>
<comment type="subcellular location">
    <subcellularLocation>
        <location evidence="1">Nucleus</location>
    </subcellularLocation>
</comment>
<keyword evidence="2" id="KW-0805">Transcription regulation</keyword>
<sequence>METETETEMGMGQRHSGSPSSSEEEEEGQRYKMAWSPPPKRPAGRTKFRETRHPVFRGVRRRGGAGAVGVREAAARAHDAAMLALGGSAPSLNFPDSAWLLAVPPAVLSDLADVRLAATEAVAAFLERQKAANDAASTEATDEATSSVSPPTLAHKAGSSETSQTAGMPAALDSNMFELDFFGEMDYDMYYASLAQGLLMEPPPAATSAHWDINDCGDGVADVTLWSY</sequence>
<dbReference type="GO" id="GO:0003677">
    <property type="term" value="F:DNA binding"/>
    <property type="evidence" value="ECO:0007669"/>
    <property type="project" value="UniProtKB-KW"/>
</dbReference>
<evidence type="ECO:0000256" key="3">
    <source>
        <dbReference type="ARBA" id="ARBA00023016"/>
    </source>
</evidence>
<evidence type="ECO:0000313" key="10">
    <source>
        <dbReference type="Proteomes" id="UP000729402"/>
    </source>
</evidence>
<evidence type="ECO:0000256" key="4">
    <source>
        <dbReference type="ARBA" id="ARBA00023125"/>
    </source>
</evidence>
<comment type="caution">
    <text evidence="9">The sequence shown here is derived from an EMBL/GenBank/DDBJ whole genome shotgun (WGS) entry which is preliminary data.</text>
</comment>
<evidence type="ECO:0000313" key="9">
    <source>
        <dbReference type="EMBL" id="KAG8050506.1"/>
    </source>
</evidence>
<evidence type="ECO:0000256" key="2">
    <source>
        <dbReference type="ARBA" id="ARBA00023015"/>
    </source>
</evidence>
<evidence type="ECO:0000256" key="1">
    <source>
        <dbReference type="ARBA" id="ARBA00004123"/>
    </source>
</evidence>
<keyword evidence="4" id="KW-0238">DNA-binding</keyword>
<keyword evidence="6" id="KW-0539">Nucleus</keyword>
<dbReference type="GO" id="GO:0005634">
    <property type="term" value="C:nucleus"/>
    <property type="evidence" value="ECO:0007669"/>
    <property type="project" value="UniProtKB-SubCell"/>
</dbReference>
<name>A0A8J5V802_ZIZPA</name>
<dbReference type="InterPro" id="IPR045277">
    <property type="entry name" value="DRE1A-I"/>
</dbReference>
<protein>
    <recommendedName>
        <fullName evidence="8">AP2/ERF domain-containing protein</fullName>
    </recommendedName>
</protein>
<gene>
    <name evidence="9" type="ORF">GUJ93_ZPchr0009g769</name>
</gene>
<dbReference type="EMBL" id="JAAALK010000289">
    <property type="protein sequence ID" value="KAG8050506.1"/>
    <property type="molecule type" value="Genomic_DNA"/>
</dbReference>
<organism evidence="9 10">
    <name type="scientific">Zizania palustris</name>
    <name type="common">Northern wild rice</name>
    <dbReference type="NCBI Taxonomy" id="103762"/>
    <lineage>
        <taxon>Eukaryota</taxon>
        <taxon>Viridiplantae</taxon>
        <taxon>Streptophyta</taxon>
        <taxon>Embryophyta</taxon>
        <taxon>Tracheophyta</taxon>
        <taxon>Spermatophyta</taxon>
        <taxon>Magnoliopsida</taxon>
        <taxon>Liliopsida</taxon>
        <taxon>Poales</taxon>
        <taxon>Poaceae</taxon>
        <taxon>BOP clade</taxon>
        <taxon>Oryzoideae</taxon>
        <taxon>Oryzeae</taxon>
        <taxon>Zizaniinae</taxon>
        <taxon>Zizania</taxon>
    </lineage>
</organism>
<evidence type="ECO:0000256" key="6">
    <source>
        <dbReference type="ARBA" id="ARBA00023242"/>
    </source>
</evidence>
<reference evidence="9" key="2">
    <citation type="submission" date="2021-02" db="EMBL/GenBank/DDBJ databases">
        <authorList>
            <person name="Kimball J.A."/>
            <person name="Haas M.W."/>
            <person name="Macchietto M."/>
            <person name="Kono T."/>
            <person name="Duquette J."/>
            <person name="Shao M."/>
        </authorList>
    </citation>
    <scope>NUCLEOTIDE SEQUENCE</scope>
    <source>
        <tissue evidence="9">Fresh leaf tissue</tissue>
    </source>
</reference>
<dbReference type="Proteomes" id="UP000729402">
    <property type="component" value="Unassembled WGS sequence"/>
</dbReference>